<dbReference type="GeneID" id="18501254"/>
<dbReference type="RefSeq" id="YP_009010354.1">
    <property type="nucleotide sequence ID" value="NC_023611.1"/>
</dbReference>
<dbReference type="Pfam" id="PF10544">
    <property type="entry name" value="T5orf172"/>
    <property type="match status" value="1"/>
</dbReference>
<evidence type="ECO:0000313" key="3">
    <source>
        <dbReference type="Proteomes" id="UP000136450"/>
    </source>
</evidence>
<evidence type="ECO:0000313" key="2">
    <source>
        <dbReference type="EMBL" id="CCV02255.1"/>
    </source>
</evidence>
<protein>
    <submittedName>
        <fullName evidence="2">T5orf172 domain</fullName>
    </submittedName>
</protein>
<organism evidence="2 3">
    <name type="scientific">Invertebrate iridescent virus 30</name>
    <dbReference type="NCBI Taxonomy" id="345585"/>
    <lineage>
        <taxon>Viruses</taxon>
        <taxon>Varidnaviria</taxon>
        <taxon>Bamfordvirae</taxon>
        <taxon>Nucleocytoviricota</taxon>
        <taxon>Megaviricetes</taxon>
        <taxon>Pimascovirales</taxon>
        <taxon>Pimascovirales incertae sedis</taxon>
        <taxon>Iridoviridae</taxon>
        <taxon>Betairidovirinae</taxon>
        <taxon>Chloriridovirus</taxon>
        <taxon>Chloriridovirus simulium1</taxon>
        <taxon>Invertebrate iridescent virus 22</taxon>
    </lineage>
</organism>
<dbReference type="Proteomes" id="UP000136450">
    <property type="component" value="Segment"/>
</dbReference>
<dbReference type="KEGG" id="vg:18501254"/>
<accession>W8W2I3</accession>
<name>W8W2I3_9VIRU</name>
<feature type="domain" description="Bacteriophage T5 Orf172 DNA-binding" evidence="1">
    <location>
        <begin position="62"/>
        <end position="151"/>
    </location>
</feature>
<evidence type="ECO:0000259" key="1">
    <source>
        <dbReference type="Pfam" id="PF10544"/>
    </source>
</evidence>
<dbReference type="InterPro" id="IPR018306">
    <property type="entry name" value="Phage_T5_Orf172_DNA-bd"/>
</dbReference>
<dbReference type="OrthoDB" id="5801at10239"/>
<dbReference type="EMBL" id="HF920636">
    <property type="protein sequence ID" value="CCV02255.1"/>
    <property type="molecule type" value="Genomic_DNA"/>
</dbReference>
<sequence>MNFLVEKTERTQSQLSFAMEQLTLKNVELEQEKEAKIKAERKAVRINKFMRRVSIKEKKLEWIYIATTNVYSSERIFKIGSTTRLSNRIGNYNTGRPIEDSYYYSWVKKCYNSNGVDFHIQKLLSDFKHRDNAELYCGIKFSDLRDIVDFIVENYDASIDYINNFIKTRLNESLEEEDEPPPRLDCKKITYQIGEHTETIDVQEEDLSVIREELENILNVVREQRISIVERKELMSRLLKVTNTTKKDLWYQIKELTGWKDSKTEIDDGGFKYKIIY</sequence>
<proteinExistence type="predicted"/>
<reference evidence="2 3" key="1">
    <citation type="submission" date="2013-03" db="EMBL/GenBank/DDBJ databases">
        <title>Genomic and evolutionary features of invertebrate iridoviruse.</title>
        <authorList>
            <person name="Piegu B."/>
            <person name="Guizard S."/>
            <person name="Bideshi D."/>
            <person name="Spears T."/>
            <person name="Federici B."/>
            <person name="Bigot Y."/>
        </authorList>
    </citation>
    <scope>NUCLEOTIDE SEQUENCE [LARGE SCALE GENOMIC DNA]</scope>
</reference>
<gene>
    <name evidence="2" type="primary">060R</name>
    <name evidence="2" type="ORF">IIV30_060R</name>
</gene>